<dbReference type="GO" id="GO:0022857">
    <property type="term" value="F:transmembrane transporter activity"/>
    <property type="evidence" value="ECO:0007669"/>
    <property type="project" value="InterPro"/>
</dbReference>
<organism evidence="2 3">
    <name type="scientific">Agathobacter rectalis</name>
    <dbReference type="NCBI Taxonomy" id="39491"/>
    <lineage>
        <taxon>Bacteria</taxon>
        <taxon>Bacillati</taxon>
        <taxon>Bacillota</taxon>
        <taxon>Clostridia</taxon>
        <taxon>Lachnospirales</taxon>
        <taxon>Lachnospiraceae</taxon>
        <taxon>Agathobacter</taxon>
    </lineage>
</organism>
<dbReference type="Proteomes" id="UP000049472">
    <property type="component" value="Unassembled WGS sequence"/>
</dbReference>
<gene>
    <name evidence="2" type="ORF">T1815_01771</name>
</gene>
<keyword evidence="3" id="KW-1185">Reference proteome</keyword>
<dbReference type="InterPro" id="IPR030949">
    <property type="entry name" value="ECF_S_folate_fam"/>
</dbReference>
<evidence type="ECO:0000313" key="2">
    <source>
        <dbReference type="EMBL" id="CRL42421.1"/>
    </source>
</evidence>
<sequence>MKKFVTLFTDSARELKSVRTITTMAMLAAVAVILGYFSIEYGQLIRIGFSGIPNGIVDYLFGPVAGAVFHGALDIIKYLMKPTGPFCPQLTLVVMLAGVLYGCFFYKKKLTIWRVLAAKFVVMLICNVILNTLCLQVLYGQALMAILPMRALKNLIMWPIDSIVFFGIAKALEQIGLFRTFRKPELVKNA</sequence>
<feature type="transmembrane region" description="Helical" evidence="1">
    <location>
        <begin position="118"/>
        <end position="139"/>
    </location>
</feature>
<evidence type="ECO:0008006" key="4">
    <source>
        <dbReference type="Google" id="ProtNLM"/>
    </source>
</evidence>
<protein>
    <recommendedName>
        <fullName evidence="4">Folate family ECF transporter S component</fullName>
    </recommendedName>
</protein>
<dbReference type="InterPro" id="IPR024529">
    <property type="entry name" value="ECF_trnsprt_substrate-spec"/>
</dbReference>
<keyword evidence="1" id="KW-0812">Transmembrane</keyword>
<dbReference type="AlphaFoldDB" id="A0A0M6WXJ9"/>
<dbReference type="Gene3D" id="1.10.1760.20">
    <property type="match status" value="1"/>
</dbReference>
<proteinExistence type="predicted"/>
<reference evidence="3" key="1">
    <citation type="submission" date="2015-05" db="EMBL/GenBank/DDBJ databases">
        <authorList>
            <consortium name="Pathogen Informatics"/>
        </authorList>
    </citation>
    <scope>NUCLEOTIDE SEQUENCE [LARGE SCALE GENOMIC DNA]</scope>
    <source>
        <strain evidence="3">T1-815</strain>
    </source>
</reference>
<keyword evidence="1" id="KW-0472">Membrane</keyword>
<dbReference type="Pfam" id="PF12822">
    <property type="entry name" value="ECF_trnsprt"/>
    <property type="match status" value="1"/>
</dbReference>
<name>A0A0M6WXJ9_9FIRM</name>
<feature type="transmembrane region" description="Helical" evidence="1">
    <location>
        <begin position="20"/>
        <end position="39"/>
    </location>
</feature>
<dbReference type="RefSeq" id="WP_055062821.1">
    <property type="nucleotide sequence ID" value="NZ_CVRQ01000069.1"/>
</dbReference>
<evidence type="ECO:0000313" key="3">
    <source>
        <dbReference type="Proteomes" id="UP000049472"/>
    </source>
</evidence>
<accession>A0A0M6WXJ9</accession>
<feature type="transmembrane region" description="Helical" evidence="1">
    <location>
        <begin position="151"/>
        <end position="172"/>
    </location>
</feature>
<dbReference type="NCBIfam" id="TIGR04518">
    <property type="entry name" value="ECF_S_folT_fam"/>
    <property type="match status" value="1"/>
</dbReference>
<feature type="transmembrane region" description="Helical" evidence="1">
    <location>
        <begin position="86"/>
        <end position="106"/>
    </location>
</feature>
<dbReference type="EMBL" id="CVRQ01000069">
    <property type="protein sequence ID" value="CRL42421.1"/>
    <property type="molecule type" value="Genomic_DNA"/>
</dbReference>
<evidence type="ECO:0000256" key="1">
    <source>
        <dbReference type="SAM" id="Phobius"/>
    </source>
</evidence>
<keyword evidence="1" id="KW-1133">Transmembrane helix</keyword>